<reference evidence="1 2" key="1">
    <citation type="submission" date="2018-11" db="EMBL/GenBank/DDBJ databases">
        <authorList>
            <person name="Wuyts S."/>
        </authorList>
    </citation>
    <scope>NUCLEOTIDE SEQUENCE [LARGE SCALE GENOMIC DNA]</scope>
    <source>
        <strain evidence="1">Lactobacillus mudanjiangensis AMBF249</strain>
    </source>
</reference>
<proteinExistence type="predicted"/>
<dbReference type="OrthoDB" id="2295027at2"/>
<name>A0A660E581_9LACO</name>
<dbReference type="EMBL" id="UYIG01000101">
    <property type="protein sequence ID" value="VDG28182.1"/>
    <property type="molecule type" value="Genomic_DNA"/>
</dbReference>
<evidence type="ECO:0000313" key="2">
    <source>
        <dbReference type="Proteomes" id="UP000289996"/>
    </source>
</evidence>
<sequence>MKTFIKIKNSELHDDYHQLAKKVWGIDISDFWVSHMGANEELNALSDFAFTIFPSDFDKEWNKVKGHWDAAYIYIHETHETNVIVVYSEFGTELPFNQKAFYNLVAHLAEKLDGVISEDDQKTWITLADFNQEHHQIMSADFNKLLAESIKIGKITDPVDEPDFDKLSYDI</sequence>
<dbReference type="RefSeq" id="WP_130851691.1">
    <property type="nucleotide sequence ID" value="NZ_UYIG01000101.1"/>
</dbReference>
<keyword evidence="2" id="KW-1185">Reference proteome</keyword>
<organism evidence="1 2">
    <name type="scientific">Lactiplantibacillus mudanjiangensis</name>
    <dbReference type="NCBI Taxonomy" id="1296538"/>
    <lineage>
        <taxon>Bacteria</taxon>
        <taxon>Bacillati</taxon>
        <taxon>Bacillota</taxon>
        <taxon>Bacilli</taxon>
        <taxon>Lactobacillales</taxon>
        <taxon>Lactobacillaceae</taxon>
        <taxon>Lactiplantibacillus</taxon>
    </lineage>
</organism>
<gene>
    <name evidence="1" type="ORF">MUDAN_MDHGFNIF_02905</name>
</gene>
<protein>
    <submittedName>
        <fullName evidence="1">Uncharacterized protein</fullName>
    </submittedName>
</protein>
<accession>A0A660E581</accession>
<dbReference type="AlphaFoldDB" id="A0A660E581"/>
<dbReference type="Proteomes" id="UP000289996">
    <property type="component" value="Unassembled WGS sequence"/>
</dbReference>
<evidence type="ECO:0000313" key="1">
    <source>
        <dbReference type="EMBL" id="VDG28182.1"/>
    </source>
</evidence>